<keyword evidence="3 6" id="KW-0812">Transmembrane</keyword>
<gene>
    <name evidence="8" type="ORF">VVAX_04267</name>
</gene>
<dbReference type="InterPro" id="IPR037185">
    <property type="entry name" value="EmrE-like"/>
</dbReference>
<dbReference type="RefSeq" id="WP_339091805.1">
    <property type="nucleotide sequence ID" value="NZ_LR743507.1"/>
</dbReference>
<dbReference type="PANTHER" id="PTHR32322:SF2">
    <property type="entry name" value="EAMA DOMAIN-CONTAINING PROTEIN"/>
    <property type="match status" value="1"/>
</dbReference>
<dbReference type="Pfam" id="PF00892">
    <property type="entry name" value="EamA"/>
    <property type="match status" value="2"/>
</dbReference>
<feature type="domain" description="EamA" evidence="7">
    <location>
        <begin position="35"/>
        <end position="160"/>
    </location>
</feature>
<dbReference type="GO" id="GO:0016020">
    <property type="term" value="C:membrane"/>
    <property type="evidence" value="ECO:0007669"/>
    <property type="project" value="UniProtKB-SubCell"/>
</dbReference>
<dbReference type="PANTHER" id="PTHR32322">
    <property type="entry name" value="INNER MEMBRANE TRANSPORTER"/>
    <property type="match status" value="1"/>
</dbReference>
<feature type="transmembrane region" description="Helical" evidence="6">
    <location>
        <begin position="269"/>
        <end position="289"/>
    </location>
</feature>
<evidence type="ECO:0000256" key="4">
    <source>
        <dbReference type="ARBA" id="ARBA00022989"/>
    </source>
</evidence>
<feature type="transmembrane region" description="Helical" evidence="6">
    <location>
        <begin position="175"/>
        <end position="192"/>
    </location>
</feature>
<dbReference type="SUPFAM" id="SSF103481">
    <property type="entry name" value="Multidrug resistance efflux transporter EmrE"/>
    <property type="match status" value="2"/>
</dbReference>
<feature type="transmembrane region" description="Helical" evidence="6">
    <location>
        <begin position="56"/>
        <end position="79"/>
    </location>
</feature>
<feature type="domain" description="EamA" evidence="7">
    <location>
        <begin position="178"/>
        <end position="310"/>
    </location>
</feature>
<feature type="transmembrane region" description="Helical" evidence="6">
    <location>
        <begin position="204"/>
        <end position="227"/>
    </location>
</feature>
<dbReference type="InterPro" id="IPR000620">
    <property type="entry name" value="EamA_dom"/>
</dbReference>
<evidence type="ECO:0000256" key="1">
    <source>
        <dbReference type="ARBA" id="ARBA00004141"/>
    </source>
</evidence>
<keyword evidence="5 6" id="KW-0472">Membrane</keyword>
<dbReference type="InterPro" id="IPR050638">
    <property type="entry name" value="AA-Vitamin_Transporters"/>
</dbReference>
<evidence type="ECO:0000256" key="3">
    <source>
        <dbReference type="ARBA" id="ARBA00022692"/>
    </source>
</evidence>
<dbReference type="AlphaFoldDB" id="A0A679J2F5"/>
<feature type="transmembrane region" description="Helical" evidence="6">
    <location>
        <begin position="30"/>
        <end position="50"/>
    </location>
</feature>
<evidence type="ECO:0000256" key="5">
    <source>
        <dbReference type="ARBA" id="ARBA00023136"/>
    </source>
</evidence>
<feature type="transmembrane region" description="Helical" evidence="6">
    <location>
        <begin position="118"/>
        <end position="138"/>
    </location>
</feature>
<accession>A0A679J2F5</accession>
<reference evidence="8" key="1">
    <citation type="submission" date="2019-12" db="EMBL/GenBank/DDBJ databases">
        <authorList>
            <person name="Cremers G."/>
        </authorList>
    </citation>
    <scope>NUCLEOTIDE SEQUENCE</scope>
    <source>
        <strain evidence="8">Vvax</strain>
    </source>
</reference>
<feature type="transmembrane region" description="Helical" evidence="6">
    <location>
        <begin position="147"/>
        <end position="169"/>
    </location>
</feature>
<name>A0A679J2F5_VARPD</name>
<dbReference type="EMBL" id="LR743507">
    <property type="protein sequence ID" value="CAA2107505.1"/>
    <property type="molecule type" value="Genomic_DNA"/>
</dbReference>
<feature type="transmembrane region" description="Helical" evidence="6">
    <location>
        <begin position="239"/>
        <end position="257"/>
    </location>
</feature>
<proteinExistence type="inferred from homology"/>
<keyword evidence="4 6" id="KW-1133">Transmembrane helix</keyword>
<evidence type="ECO:0000313" key="8">
    <source>
        <dbReference type="EMBL" id="CAA2107505.1"/>
    </source>
</evidence>
<feature type="transmembrane region" description="Helical" evidence="6">
    <location>
        <begin position="295"/>
        <end position="318"/>
    </location>
</feature>
<comment type="similarity">
    <text evidence="2">Belongs to the EamA transporter family.</text>
</comment>
<feature type="transmembrane region" description="Helical" evidence="6">
    <location>
        <begin position="91"/>
        <end position="112"/>
    </location>
</feature>
<protein>
    <recommendedName>
        <fullName evidence="7">EamA domain-containing protein</fullName>
    </recommendedName>
</protein>
<sequence length="324" mass="33243">MTTTNNNNGSIAAQPAGPAAPVVRAASPAWLVDLVLLGALWGSSFLFMRIGAAEFGALPTAAVRVGIAALFLLPIALLRGQGPSLAKHWKASFAVGVFNSGMPFALFCFALLTINTGLAAVLNATVPMFGALVAWAWFRERPAGSRIVGLVIGFAGVAMLASRSAGLHAGASGNAALWAVLACLGACLCYGISASATRAHLGGVPALTTATGSQIGATLFLAVPAIWLWPAQMPSPRAWLALVALGIACTGVAYILFFRLIERAGPARALTVTFLVPVFALFYGAVFLGEGITQWMLICAAVIVCGVALSTGIVKLGLPRRPTA</sequence>
<evidence type="ECO:0000256" key="2">
    <source>
        <dbReference type="ARBA" id="ARBA00007362"/>
    </source>
</evidence>
<evidence type="ECO:0000256" key="6">
    <source>
        <dbReference type="SAM" id="Phobius"/>
    </source>
</evidence>
<organism evidence="8">
    <name type="scientific">Variovorax paradoxus</name>
    <dbReference type="NCBI Taxonomy" id="34073"/>
    <lineage>
        <taxon>Bacteria</taxon>
        <taxon>Pseudomonadati</taxon>
        <taxon>Pseudomonadota</taxon>
        <taxon>Betaproteobacteria</taxon>
        <taxon>Burkholderiales</taxon>
        <taxon>Comamonadaceae</taxon>
        <taxon>Variovorax</taxon>
    </lineage>
</organism>
<comment type="subcellular location">
    <subcellularLocation>
        <location evidence="1">Membrane</location>
        <topology evidence="1">Multi-pass membrane protein</topology>
    </subcellularLocation>
</comment>
<evidence type="ECO:0000259" key="7">
    <source>
        <dbReference type="Pfam" id="PF00892"/>
    </source>
</evidence>